<evidence type="ECO:0000256" key="1">
    <source>
        <dbReference type="ARBA" id="ARBA00000085"/>
    </source>
</evidence>
<reference evidence="10 11" key="1">
    <citation type="submission" date="2016-12" db="EMBL/GenBank/DDBJ databases">
        <title>Trade-off between light-utilization and light-protection in marine flavobacteria.</title>
        <authorList>
            <person name="Kumagai Y."/>
            <person name="Yoshizawa S."/>
            <person name="Kogure K."/>
            <person name="Iwasaki W."/>
        </authorList>
    </citation>
    <scope>NUCLEOTIDE SEQUENCE [LARGE SCALE GENOMIC DNA]</scope>
    <source>
        <strain evidence="10 11">ATCC 43844</strain>
    </source>
</reference>
<dbReference type="OrthoDB" id="9781208at2"/>
<dbReference type="PANTHER" id="PTHR43304">
    <property type="entry name" value="PHYTOCHROME-LIKE PROTEIN CPH1"/>
    <property type="match status" value="1"/>
</dbReference>
<gene>
    <name evidence="10" type="ORF">BTO16_05270</name>
</gene>
<dbReference type="SMART" id="SM00387">
    <property type="entry name" value="HATPase_c"/>
    <property type="match status" value="1"/>
</dbReference>
<dbReference type="SMART" id="SM00086">
    <property type="entry name" value="PAC"/>
    <property type="match status" value="1"/>
</dbReference>
<dbReference type="PROSITE" id="PS50109">
    <property type="entry name" value="HIS_KIN"/>
    <property type="match status" value="1"/>
</dbReference>
<evidence type="ECO:0000259" key="8">
    <source>
        <dbReference type="PROSITE" id="PS50112"/>
    </source>
</evidence>
<dbReference type="InterPro" id="IPR036890">
    <property type="entry name" value="HATPase_C_sf"/>
</dbReference>
<dbReference type="PANTHER" id="PTHR43304:SF1">
    <property type="entry name" value="PAC DOMAIN-CONTAINING PROTEIN"/>
    <property type="match status" value="1"/>
</dbReference>
<evidence type="ECO:0000256" key="2">
    <source>
        <dbReference type="ARBA" id="ARBA00012438"/>
    </source>
</evidence>
<proteinExistence type="predicted"/>
<evidence type="ECO:0000313" key="10">
    <source>
        <dbReference type="EMBL" id="PQJ82018.1"/>
    </source>
</evidence>
<dbReference type="SUPFAM" id="SSF55874">
    <property type="entry name" value="ATPase domain of HSP90 chaperone/DNA topoisomerase II/histidine kinase"/>
    <property type="match status" value="1"/>
</dbReference>
<dbReference type="PRINTS" id="PR00344">
    <property type="entry name" value="BCTRLSENSOR"/>
</dbReference>
<dbReference type="InterPro" id="IPR000014">
    <property type="entry name" value="PAS"/>
</dbReference>
<protein>
    <recommendedName>
        <fullName evidence="2">histidine kinase</fullName>
        <ecNumber evidence="2">2.7.13.3</ecNumber>
    </recommendedName>
</protein>
<dbReference type="Gene3D" id="3.30.450.40">
    <property type="match status" value="1"/>
</dbReference>
<evidence type="ECO:0000256" key="5">
    <source>
        <dbReference type="ARBA" id="ARBA00022777"/>
    </source>
</evidence>
<evidence type="ECO:0000259" key="7">
    <source>
        <dbReference type="PROSITE" id="PS50109"/>
    </source>
</evidence>
<dbReference type="AlphaFoldDB" id="A0A2S7WWS2"/>
<feature type="coiled-coil region" evidence="6">
    <location>
        <begin position="6"/>
        <end position="33"/>
    </location>
</feature>
<dbReference type="InterPro" id="IPR001610">
    <property type="entry name" value="PAC"/>
</dbReference>
<dbReference type="InterPro" id="IPR003594">
    <property type="entry name" value="HATPase_dom"/>
</dbReference>
<dbReference type="RefSeq" id="WP_105020589.1">
    <property type="nucleotide sequence ID" value="NZ_MSCM01000001.1"/>
</dbReference>
<comment type="catalytic activity">
    <reaction evidence="1">
        <text>ATP + protein L-histidine = ADP + protein N-phospho-L-histidine.</text>
        <dbReference type="EC" id="2.7.13.3"/>
    </reaction>
</comment>
<dbReference type="InterPro" id="IPR052162">
    <property type="entry name" value="Sensor_kinase/Photoreceptor"/>
</dbReference>
<dbReference type="InterPro" id="IPR004358">
    <property type="entry name" value="Sig_transdc_His_kin-like_C"/>
</dbReference>
<organism evidence="10 11">
    <name type="scientific">Polaribacter glomeratus</name>
    <dbReference type="NCBI Taxonomy" id="102"/>
    <lineage>
        <taxon>Bacteria</taxon>
        <taxon>Pseudomonadati</taxon>
        <taxon>Bacteroidota</taxon>
        <taxon>Flavobacteriia</taxon>
        <taxon>Flavobacteriales</taxon>
        <taxon>Flavobacteriaceae</taxon>
    </lineage>
</organism>
<keyword evidence="4" id="KW-0808">Transferase</keyword>
<dbReference type="SMART" id="SM00388">
    <property type="entry name" value="HisKA"/>
    <property type="match status" value="1"/>
</dbReference>
<dbReference type="EMBL" id="MSCM01000001">
    <property type="protein sequence ID" value="PQJ82018.1"/>
    <property type="molecule type" value="Genomic_DNA"/>
</dbReference>
<keyword evidence="11" id="KW-1185">Reference proteome</keyword>
<dbReference type="SUPFAM" id="SSF55781">
    <property type="entry name" value="GAF domain-like"/>
    <property type="match status" value="1"/>
</dbReference>
<dbReference type="InterPro" id="IPR003661">
    <property type="entry name" value="HisK_dim/P_dom"/>
</dbReference>
<dbReference type="InterPro" id="IPR036097">
    <property type="entry name" value="HisK_dim/P_sf"/>
</dbReference>
<evidence type="ECO:0000313" key="11">
    <source>
        <dbReference type="Proteomes" id="UP000239068"/>
    </source>
</evidence>
<dbReference type="SMART" id="SM00091">
    <property type="entry name" value="PAS"/>
    <property type="match status" value="1"/>
</dbReference>
<dbReference type="CDD" id="cd00082">
    <property type="entry name" value="HisKA"/>
    <property type="match status" value="1"/>
</dbReference>
<evidence type="ECO:0000256" key="3">
    <source>
        <dbReference type="ARBA" id="ARBA00022553"/>
    </source>
</evidence>
<keyword evidence="6" id="KW-0175">Coiled coil</keyword>
<dbReference type="SUPFAM" id="SSF47384">
    <property type="entry name" value="Homodimeric domain of signal transducing histidine kinase"/>
    <property type="match status" value="1"/>
</dbReference>
<dbReference type="SUPFAM" id="SSF55785">
    <property type="entry name" value="PYP-like sensor domain (PAS domain)"/>
    <property type="match status" value="1"/>
</dbReference>
<dbReference type="Pfam" id="PF13426">
    <property type="entry name" value="PAS_9"/>
    <property type="match status" value="1"/>
</dbReference>
<dbReference type="Pfam" id="PF13185">
    <property type="entry name" value="GAF_2"/>
    <property type="match status" value="1"/>
</dbReference>
<feature type="domain" description="PAS" evidence="8">
    <location>
        <begin position="55"/>
        <end position="124"/>
    </location>
</feature>
<keyword evidence="3" id="KW-0597">Phosphoprotein</keyword>
<dbReference type="CDD" id="cd00130">
    <property type="entry name" value="PAS"/>
    <property type="match status" value="1"/>
</dbReference>
<feature type="domain" description="Histidine kinase" evidence="7">
    <location>
        <begin position="365"/>
        <end position="572"/>
    </location>
</feature>
<dbReference type="InterPro" id="IPR029016">
    <property type="entry name" value="GAF-like_dom_sf"/>
</dbReference>
<dbReference type="SMART" id="SM00065">
    <property type="entry name" value="GAF"/>
    <property type="match status" value="1"/>
</dbReference>
<comment type="caution">
    <text evidence="10">The sequence shown here is derived from an EMBL/GenBank/DDBJ whole genome shotgun (WGS) entry which is preliminary data.</text>
</comment>
<dbReference type="Proteomes" id="UP000239068">
    <property type="component" value="Unassembled WGS sequence"/>
</dbReference>
<evidence type="ECO:0000256" key="6">
    <source>
        <dbReference type="SAM" id="Coils"/>
    </source>
</evidence>
<dbReference type="InterPro" id="IPR000700">
    <property type="entry name" value="PAS-assoc_C"/>
</dbReference>
<evidence type="ECO:0000256" key="4">
    <source>
        <dbReference type="ARBA" id="ARBA00022679"/>
    </source>
</evidence>
<dbReference type="Gene3D" id="1.10.287.130">
    <property type="match status" value="1"/>
</dbReference>
<feature type="coiled-coil region" evidence="6">
    <location>
        <begin position="338"/>
        <end position="365"/>
    </location>
</feature>
<dbReference type="PROSITE" id="PS50113">
    <property type="entry name" value="PAC"/>
    <property type="match status" value="1"/>
</dbReference>
<dbReference type="Gene3D" id="3.30.450.20">
    <property type="entry name" value="PAS domain"/>
    <property type="match status" value="1"/>
</dbReference>
<feature type="domain" description="PAC" evidence="9">
    <location>
        <begin position="127"/>
        <end position="179"/>
    </location>
</feature>
<sequence>MNQDKVDILERALERQKKARKQAEEILEQKSLALFYASQELNKANIKLASLLDEKTSQLKGVFENINDSYVVIDIDGNVMKMNDVAENFFGYDLNLEKVNVVNLIYNEDYSYAMKSFSELMESGKFTDYTARIITKNKEIKWVHINASLIYDSLKKPIAAQGIIRDITVEREKRLIFDMINNIMKSILGKENIYDIAWEISSSIANYLSTDDCVIYLVDNKAKTLEQIAAYNKKAIQGKQVLNKVVIPFGKGIVGNVAKKGTSEIVINTSEDVRYILDDERRLSEITVPIMNEGKVIAVIDAEHKNKNYFIQEHINTIENIASLVSLQLKSAINIRERNKTESINKELLRKLEKSNEELHEYAHIVSHDLKSPLRSLAALTSWVKTDNIDAFDAASLQNFEDIDITLETMENLISDILKYSSLDAVVSEDEVVELDLLIKNLIHVLYVPDTISINILNKLPTVKGDKTKFQQLFQNLIGNAIKFNNKENGFIDIDVESYNSFYKFSIKDNGIGIQKRHFDSIFKIFQSLKKEKNSSGIGLSIVKKIVDIYKGEVWLESEINKGTTFYFTIKK</sequence>
<keyword evidence="5 10" id="KW-0418">Kinase</keyword>
<dbReference type="Pfam" id="PF02518">
    <property type="entry name" value="HATPase_c"/>
    <property type="match status" value="1"/>
</dbReference>
<dbReference type="InterPro" id="IPR005467">
    <property type="entry name" value="His_kinase_dom"/>
</dbReference>
<dbReference type="NCBIfam" id="TIGR00229">
    <property type="entry name" value="sensory_box"/>
    <property type="match status" value="1"/>
</dbReference>
<dbReference type="EC" id="2.7.13.3" evidence="2"/>
<dbReference type="PROSITE" id="PS50112">
    <property type="entry name" value="PAS"/>
    <property type="match status" value="1"/>
</dbReference>
<evidence type="ECO:0000259" key="9">
    <source>
        <dbReference type="PROSITE" id="PS50113"/>
    </source>
</evidence>
<dbReference type="InterPro" id="IPR035965">
    <property type="entry name" value="PAS-like_dom_sf"/>
</dbReference>
<accession>A0A2S7WWS2</accession>
<dbReference type="GO" id="GO:0000155">
    <property type="term" value="F:phosphorelay sensor kinase activity"/>
    <property type="evidence" value="ECO:0007669"/>
    <property type="project" value="InterPro"/>
</dbReference>
<dbReference type="Gene3D" id="3.30.565.10">
    <property type="entry name" value="Histidine kinase-like ATPase, C-terminal domain"/>
    <property type="match status" value="1"/>
</dbReference>
<name>A0A2S7WWS2_9FLAO</name>
<dbReference type="InterPro" id="IPR003018">
    <property type="entry name" value="GAF"/>
</dbReference>